<evidence type="ECO:0000256" key="3">
    <source>
        <dbReference type="ARBA" id="ARBA00022679"/>
    </source>
</evidence>
<proteinExistence type="predicted"/>
<comment type="catalytic activity">
    <reaction evidence="1">
        <text>S-ubiquitinyl-[E2 ubiquitin-conjugating enzyme]-L-cysteine + [acceptor protein]-L-lysine = [E2 ubiquitin-conjugating enzyme]-L-cysteine + N(6)-ubiquitinyl-[acceptor protein]-L-lysine.</text>
        <dbReference type="EC" id="2.3.2.26"/>
    </reaction>
</comment>
<dbReference type="Proteomes" id="UP001174909">
    <property type="component" value="Unassembled WGS sequence"/>
</dbReference>
<dbReference type="GO" id="GO:0000209">
    <property type="term" value="P:protein polyubiquitination"/>
    <property type="evidence" value="ECO:0007669"/>
    <property type="project" value="InterPro"/>
</dbReference>
<accession>A0AA35WH48</accession>
<organism evidence="4 5">
    <name type="scientific">Geodia barretti</name>
    <name type="common">Barrett's horny sponge</name>
    <dbReference type="NCBI Taxonomy" id="519541"/>
    <lineage>
        <taxon>Eukaryota</taxon>
        <taxon>Metazoa</taxon>
        <taxon>Porifera</taxon>
        <taxon>Demospongiae</taxon>
        <taxon>Heteroscleromorpha</taxon>
        <taxon>Tetractinellida</taxon>
        <taxon>Astrophorina</taxon>
        <taxon>Geodiidae</taxon>
        <taxon>Geodia</taxon>
    </lineage>
</organism>
<dbReference type="GO" id="GO:0006511">
    <property type="term" value="P:ubiquitin-dependent protein catabolic process"/>
    <property type="evidence" value="ECO:0007669"/>
    <property type="project" value="TreeGrafter"/>
</dbReference>
<dbReference type="PANTHER" id="PTHR45700">
    <property type="entry name" value="UBIQUITIN-PROTEIN LIGASE E3C"/>
    <property type="match status" value="1"/>
</dbReference>
<evidence type="ECO:0000256" key="2">
    <source>
        <dbReference type="ARBA" id="ARBA00012485"/>
    </source>
</evidence>
<evidence type="ECO:0000313" key="4">
    <source>
        <dbReference type="EMBL" id="CAI8017081.1"/>
    </source>
</evidence>
<dbReference type="EC" id="2.3.2.26" evidence="2"/>
<keyword evidence="5" id="KW-1185">Reference proteome</keyword>
<comment type="caution">
    <text evidence="4">The sequence shown here is derived from an EMBL/GenBank/DDBJ whole genome shotgun (WGS) entry which is preliminary data.</text>
</comment>
<keyword evidence="4" id="KW-0436">Ligase</keyword>
<evidence type="ECO:0000313" key="5">
    <source>
        <dbReference type="Proteomes" id="UP001174909"/>
    </source>
</evidence>
<dbReference type="AlphaFoldDB" id="A0AA35WH48"/>
<evidence type="ECO:0000256" key="1">
    <source>
        <dbReference type="ARBA" id="ARBA00000885"/>
    </source>
</evidence>
<dbReference type="InterPro" id="IPR044611">
    <property type="entry name" value="E3A/B/C-like"/>
</dbReference>
<sequence>MAAMGVRFLALKSFSPDVVIQFGYHVLSVPGSMFHLYCSSPYVIDSLLKVELFSQVTKVLLDIKSFASGLNSNSAISIVCNLLYLASHEGKRLLDRKKKNDFVNLMLQLLPLCEDTGIKPESNACFWHPLFGWCKGEIDVRLLRLFTYVQKQLQCLWHPAFVKVFFSDVLEPNPGNAKKHSLKMKRPFLSSVCEMYLLILLTVKNFVSDILIGLGCNDTVVFKIWCFFKDTTMLDFEEIFGTKSYILILSLLSQMMLYMLNILDDFDLFEKQRSFKNEDLAEITMFLNNLLFRTIWEEKELSQFSHCQGLLLMLYNRDCKKHFCRKEHWILQGFKRRILMKELDSNTNRGLRMLIQLPHIFPHQKVSMKYSSCPYSLFFCVN</sequence>
<reference evidence="4" key="1">
    <citation type="submission" date="2023-03" db="EMBL/GenBank/DDBJ databases">
        <authorList>
            <person name="Steffen K."/>
            <person name="Cardenas P."/>
        </authorList>
    </citation>
    <scope>NUCLEOTIDE SEQUENCE</scope>
</reference>
<protein>
    <recommendedName>
        <fullName evidence="2">HECT-type E3 ubiquitin transferase</fullName>
        <ecNumber evidence="2">2.3.2.26</ecNumber>
    </recommendedName>
</protein>
<keyword evidence="3" id="KW-0808">Transferase</keyword>
<dbReference type="GO" id="GO:0016874">
    <property type="term" value="F:ligase activity"/>
    <property type="evidence" value="ECO:0007669"/>
    <property type="project" value="UniProtKB-KW"/>
</dbReference>
<dbReference type="GO" id="GO:0061630">
    <property type="term" value="F:ubiquitin protein ligase activity"/>
    <property type="evidence" value="ECO:0007669"/>
    <property type="project" value="UniProtKB-EC"/>
</dbReference>
<name>A0AA35WH48_GEOBA</name>
<dbReference type="EMBL" id="CASHTH010001589">
    <property type="protein sequence ID" value="CAI8017081.1"/>
    <property type="molecule type" value="Genomic_DNA"/>
</dbReference>
<dbReference type="PANTHER" id="PTHR45700:SF3">
    <property type="entry name" value="UBIQUITIN-PROTEIN LIGASE E3B"/>
    <property type="match status" value="1"/>
</dbReference>
<gene>
    <name evidence="4" type="ORF">GBAR_LOCUS10418</name>
</gene>